<organism evidence="1 2">
    <name type="scientific">Streptomyces sulfonofaciens</name>
    <dbReference type="NCBI Taxonomy" id="68272"/>
    <lineage>
        <taxon>Bacteria</taxon>
        <taxon>Bacillati</taxon>
        <taxon>Actinomycetota</taxon>
        <taxon>Actinomycetes</taxon>
        <taxon>Kitasatosporales</taxon>
        <taxon>Streptomycetaceae</taxon>
        <taxon>Streptomyces</taxon>
    </lineage>
</organism>
<sequence length="55" mass="5983">MHVFDCFACAIHRMAPLCEYCRVPIIGQGVEVDGRGYCGAHCSRAEGRAGIIDRA</sequence>
<name>A0A919KV23_9ACTN</name>
<comment type="caution">
    <text evidence="1">The sequence shown here is derived from an EMBL/GenBank/DDBJ whole genome shotgun (WGS) entry which is preliminary data.</text>
</comment>
<proteinExistence type="predicted"/>
<keyword evidence="2" id="KW-1185">Reference proteome</keyword>
<dbReference type="EMBL" id="BNCD01000003">
    <property type="protein sequence ID" value="GHH73584.1"/>
    <property type="molecule type" value="Genomic_DNA"/>
</dbReference>
<dbReference type="AlphaFoldDB" id="A0A919KV23"/>
<gene>
    <name evidence="1" type="ORF">GCM10018793_12430</name>
</gene>
<dbReference type="Proteomes" id="UP000603708">
    <property type="component" value="Unassembled WGS sequence"/>
</dbReference>
<accession>A0A919KV23</accession>
<evidence type="ECO:0000313" key="2">
    <source>
        <dbReference type="Proteomes" id="UP000603708"/>
    </source>
</evidence>
<dbReference type="RefSeq" id="WP_189929884.1">
    <property type="nucleotide sequence ID" value="NZ_BNCD01000003.1"/>
</dbReference>
<reference evidence="1" key="1">
    <citation type="journal article" date="2014" name="Int. J. Syst. Evol. Microbiol.">
        <title>Complete genome sequence of Corynebacterium casei LMG S-19264T (=DSM 44701T), isolated from a smear-ripened cheese.</title>
        <authorList>
            <consortium name="US DOE Joint Genome Institute (JGI-PGF)"/>
            <person name="Walter F."/>
            <person name="Albersmeier A."/>
            <person name="Kalinowski J."/>
            <person name="Ruckert C."/>
        </authorList>
    </citation>
    <scope>NUCLEOTIDE SEQUENCE</scope>
    <source>
        <strain evidence="1">JCM 5069</strain>
    </source>
</reference>
<evidence type="ECO:0008006" key="3">
    <source>
        <dbReference type="Google" id="ProtNLM"/>
    </source>
</evidence>
<protein>
    <recommendedName>
        <fullName evidence="3">Prokaryotic metallothionein</fullName>
    </recommendedName>
</protein>
<evidence type="ECO:0000313" key="1">
    <source>
        <dbReference type="EMBL" id="GHH73584.1"/>
    </source>
</evidence>
<reference evidence="1" key="2">
    <citation type="submission" date="2020-09" db="EMBL/GenBank/DDBJ databases">
        <authorList>
            <person name="Sun Q."/>
            <person name="Ohkuma M."/>
        </authorList>
    </citation>
    <scope>NUCLEOTIDE SEQUENCE</scope>
    <source>
        <strain evidence="1">JCM 5069</strain>
    </source>
</reference>